<evidence type="ECO:0000256" key="11">
    <source>
        <dbReference type="ARBA" id="ARBA00023004"/>
    </source>
</evidence>
<feature type="domain" description="Rieske" evidence="18">
    <location>
        <begin position="754"/>
        <end position="863"/>
    </location>
</feature>
<feature type="transmembrane region" description="Helical" evidence="15">
    <location>
        <begin position="32"/>
        <end position="50"/>
    </location>
</feature>
<dbReference type="CDD" id="cd03480">
    <property type="entry name" value="Rieske_RO_Alpha_PaO"/>
    <property type="match status" value="1"/>
</dbReference>
<dbReference type="PANTHER" id="PTHR47974:SF10">
    <property type="entry name" value="RECEPTOR-LIKE SERINE_THREONINE-PROTEIN KINASE"/>
    <property type="match status" value="1"/>
</dbReference>
<keyword evidence="7" id="KW-0479">Metal-binding</keyword>
<dbReference type="GO" id="GO:0009507">
    <property type="term" value="C:chloroplast"/>
    <property type="evidence" value="ECO:0007669"/>
    <property type="project" value="UniProtKB-SubCell"/>
</dbReference>
<feature type="transmembrane region" description="Helical" evidence="15">
    <location>
        <begin position="1131"/>
        <end position="1151"/>
    </location>
</feature>
<keyword evidence="9" id="KW-0809">Transit peptide</keyword>
<dbReference type="SUPFAM" id="SSF50022">
    <property type="entry name" value="ISP domain"/>
    <property type="match status" value="1"/>
</dbReference>
<dbReference type="InterPro" id="IPR017941">
    <property type="entry name" value="Rieske_2Fe-2S"/>
</dbReference>
<feature type="domain" description="Bulb-type lectin" evidence="17">
    <location>
        <begin position="59"/>
        <end position="183"/>
    </location>
</feature>
<keyword evidence="8" id="KW-0732">Signal</keyword>
<evidence type="ECO:0000256" key="5">
    <source>
        <dbReference type="ARBA" id="ARBA00022692"/>
    </source>
</evidence>
<dbReference type="GO" id="GO:0046872">
    <property type="term" value="F:metal ion binding"/>
    <property type="evidence" value="ECO:0007669"/>
    <property type="project" value="UniProtKB-KW"/>
</dbReference>
<dbReference type="AlphaFoldDB" id="A0AAW2Y2F5"/>
<keyword evidence="10 15" id="KW-1133">Transmembrane helix</keyword>
<evidence type="ECO:0000256" key="3">
    <source>
        <dbReference type="ARBA" id="ARBA00022528"/>
    </source>
</evidence>
<dbReference type="Gene3D" id="2.102.10.10">
    <property type="entry name" value="Rieske [2Fe-2S] iron-sulphur domain"/>
    <property type="match status" value="1"/>
</dbReference>
<feature type="domain" description="Protein kinase" evidence="16">
    <location>
        <begin position="512"/>
        <end position="882"/>
    </location>
</feature>
<keyword evidence="6" id="KW-0001">2Fe-2S</keyword>
<dbReference type="Gene3D" id="3.30.200.20">
    <property type="entry name" value="Phosphorylase Kinase, domain 1"/>
    <property type="match status" value="1"/>
</dbReference>
<evidence type="ECO:0000256" key="10">
    <source>
        <dbReference type="ARBA" id="ARBA00022989"/>
    </source>
</evidence>
<feature type="transmembrane region" description="Helical" evidence="15">
    <location>
        <begin position="1105"/>
        <end position="1125"/>
    </location>
</feature>
<evidence type="ECO:0000313" key="19">
    <source>
        <dbReference type="EMBL" id="KAL0459874.1"/>
    </source>
</evidence>
<reference evidence="19" key="2">
    <citation type="journal article" date="2024" name="Plant">
        <title>Genomic evolution and insights into agronomic trait innovations of Sesamum species.</title>
        <authorList>
            <person name="Miao H."/>
            <person name="Wang L."/>
            <person name="Qu L."/>
            <person name="Liu H."/>
            <person name="Sun Y."/>
            <person name="Le M."/>
            <person name="Wang Q."/>
            <person name="Wei S."/>
            <person name="Zheng Y."/>
            <person name="Lin W."/>
            <person name="Duan Y."/>
            <person name="Cao H."/>
            <person name="Xiong S."/>
            <person name="Wang X."/>
            <person name="Wei L."/>
            <person name="Li C."/>
            <person name="Ma Q."/>
            <person name="Ju M."/>
            <person name="Zhao R."/>
            <person name="Li G."/>
            <person name="Mu C."/>
            <person name="Tian Q."/>
            <person name="Mei H."/>
            <person name="Zhang T."/>
            <person name="Gao T."/>
            <person name="Zhang H."/>
        </authorList>
    </citation>
    <scope>NUCLEOTIDE SEQUENCE</scope>
    <source>
        <strain evidence="19">KEN1</strain>
    </source>
</reference>
<dbReference type="InterPro" id="IPR036922">
    <property type="entry name" value="Rieske_2Fe-2S_sf"/>
</dbReference>
<dbReference type="Gene3D" id="1.10.510.10">
    <property type="entry name" value="Transferase(Phosphotransferase) domain 1"/>
    <property type="match status" value="1"/>
</dbReference>
<dbReference type="Pfam" id="PF07714">
    <property type="entry name" value="PK_Tyr_Ser-Thr"/>
    <property type="match status" value="1"/>
</dbReference>
<protein>
    <submittedName>
        <fullName evidence="19">Protochlorophyllide-dependent translocon component 52, chloroplastic</fullName>
    </submittedName>
</protein>
<dbReference type="PROSITE" id="PS51296">
    <property type="entry name" value="RIESKE"/>
    <property type="match status" value="1"/>
</dbReference>
<dbReference type="EMBL" id="JACGWN010000002">
    <property type="protein sequence ID" value="KAL0459874.1"/>
    <property type="molecule type" value="Genomic_DNA"/>
</dbReference>
<reference evidence="19" key="1">
    <citation type="submission" date="2020-06" db="EMBL/GenBank/DDBJ databases">
        <authorList>
            <person name="Li T."/>
            <person name="Hu X."/>
            <person name="Zhang T."/>
            <person name="Song X."/>
            <person name="Zhang H."/>
            <person name="Dai N."/>
            <person name="Sheng W."/>
            <person name="Hou X."/>
            <person name="Wei L."/>
        </authorList>
    </citation>
    <scope>NUCLEOTIDE SEQUENCE</scope>
    <source>
        <strain evidence="19">KEN1</strain>
        <tissue evidence="19">Leaf</tissue>
    </source>
</reference>
<dbReference type="PROSITE" id="PS50011">
    <property type="entry name" value="PROTEIN_KINASE_DOM"/>
    <property type="match status" value="1"/>
</dbReference>
<dbReference type="InterPro" id="IPR001480">
    <property type="entry name" value="Bulb-type_lectin_dom"/>
</dbReference>
<evidence type="ECO:0000256" key="12">
    <source>
        <dbReference type="ARBA" id="ARBA00023014"/>
    </source>
</evidence>
<dbReference type="SUPFAM" id="SSF55961">
    <property type="entry name" value="Bet v1-like"/>
    <property type="match status" value="1"/>
</dbReference>
<keyword evidence="5 15" id="KW-0812">Transmembrane</keyword>
<evidence type="ECO:0000256" key="7">
    <source>
        <dbReference type="ARBA" id="ARBA00022723"/>
    </source>
</evidence>
<evidence type="ECO:0000259" key="16">
    <source>
        <dbReference type="PROSITE" id="PS50011"/>
    </source>
</evidence>
<evidence type="ECO:0000256" key="1">
    <source>
        <dbReference type="ARBA" id="ARBA00004167"/>
    </source>
</evidence>
<gene>
    <name evidence="19" type="ORF">Slati_0614600</name>
</gene>
<feature type="domain" description="Bulb-type lectin" evidence="17">
    <location>
        <begin position="186"/>
        <end position="353"/>
    </location>
</feature>
<dbReference type="PROSITE" id="PS50927">
    <property type="entry name" value="BULB_LECTIN"/>
    <property type="match status" value="2"/>
</dbReference>
<dbReference type="PANTHER" id="PTHR47974">
    <property type="entry name" value="OS07G0415500 PROTEIN"/>
    <property type="match status" value="1"/>
</dbReference>
<evidence type="ECO:0000256" key="9">
    <source>
        <dbReference type="ARBA" id="ARBA00022946"/>
    </source>
</evidence>
<evidence type="ECO:0000256" key="8">
    <source>
        <dbReference type="ARBA" id="ARBA00022729"/>
    </source>
</evidence>
<dbReference type="GO" id="GO:0005524">
    <property type="term" value="F:ATP binding"/>
    <property type="evidence" value="ECO:0007669"/>
    <property type="project" value="InterPro"/>
</dbReference>
<comment type="subcellular location">
    <subcellularLocation>
        <location evidence="1">Membrane</location>
        <topology evidence="1">Single-pass membrane protein</topology>
    </subcellularLocation>
    <subcellularLocation>
        <location evidence="2">Plastid</location>
        <location evidence="2">Chloroplast</location>
    </subcellularLocation>
</comment>
<dbReference type="InterPro" id="IPR001245">
    <property type="entry name" value="Ser-Thr/Tyr_kinase_cat_dom"/>
</dbReference>
<accession>A0AAW2Y2F5</accession>
<dbReference type="GO" id="GO:0016020">
    <property type="term" value="C:membrane"/>
    <property type="evidence" value="ECO:0007669"/>
    <property type="project" value="UniProtKB-SubCell"/>
</dbReference>
<dbReference type="Pfam" id="PF01453">
    <property type="entry name" value="B_lectin"/>
    <property type="match status" value="1"/>
</dbReference>
<organism evidence="19">
    <name type="scientific">Sesamum latifolium</name>
    <dbReference type="NCBI Taxonomy" id="2727402"/>
    <lineage>
        <taxon>Eukaryota</taxon>
        <taxon>Viridiplantae</taxon>
        <taxon>Streptophyta</taxon>
        <taxon>Embryophyta</taxon>
        <taxon>Tracheophyta</taxon>
        <taxon>Spermatophyta</taxon>
        <taxon>Magnoliopsida</taxon>
        <taxon>eudicotyledons</taxon>
        <taxon>Gunneridae</taxon>
        <taxon>Pentapetalae</taxon>
        <taxon>asterids</taxon>
        <taxon>lamiids</taxon>
        <taxon>Lamiales</taxon>
        <taxon>Pedaliaceae</taxon>
        <taxon>Sesamum</taxon>
    </lineage>
</organism>
<evidence type="ECO:0000256" key="13">
    <source>
        <dbReference type="ARBA" id="ARBA00023136"/>
    </source>
</evidence>
<dbReference type="InterPro" id="IPR011009">
    <property type="entry name" value="Kinase-like_dom_sf"/>
</dbReference>
<dbReference type="InterPro" id="IPR000719">
    <property type="entry name" value="Prot_kinase_dom"/>
</dbReference>
<sequence length="1169" mass="131693">MCVSWLNQLLLSGLSVRNFNGKNLRKCCLTRYCCLPLVLLFLCSFFAGGFSDDSPMVSVPLGFEVNAFDRDKIWVSGNGVFAFGFLEIDGDDADGYVVGIKYNLGDKAAKLPVWTVGGGLRVPLNSTFRLDMDGRLVLMKNPSGITLWSSNTSSLGVQKASLLDNGNLVLLSSKNEVLWESFGSPTNTLLPGQSLHYPQTLRAPSTRSISSYYSFVISQTGELKLVWEHNVTYWRSHFSSNEARFDSDGVLGLYDDGNKVVWSVSPKDYGDPSVTFRHLRIDRDGNLRIYSWDNCCGYNSSGSICDCLYSDSLEWGISSSAADSGGSGCKKMVDLGNCRLHTSMLTVKQTVLYGLYPSHDFEMFLSETACKDYCSNDTTCIAATSMNDGSGRCTIKRTSFVSGYKTPYISAVSFLKVCSVPQAVAAQGANRHGNAESISSTGGLIAGRASRKKLIGAIALIVLLTISLILSIQILVFWLLYHRRKVKLQTRIPFGKDAQMNPHYSVLIRLSFEEIKELTHNFSNQLGTSVFRGVLPNKTPIVAKVLKDVIVSEKEFRVTVSTLSGTHHRNLVSVKGFCFEPANKVLLYEYIPNGSLDKWLFNHKEEHNEQIWQHKLDIALGVARAVAYLHSECQKCITHGNLKLENVLLDENLVPKVTDFGLQDFLMKQAASSSESPSERDIYMLGQMFLQIVTRKREVLGENMQQILDQQESEFQDFHCHFSNCPSTEETLSPDQEVESEKIEEKFDWYAHWYPVVPLCDLDKRRPHAKKVMGIDMVIWWDRNESEWKVFDDSCPHRLAPLSEGRIDQWGRLQCVYHGWCFGGSGDCKFIPQAPRDGPLIHTSKKACVAVYPSCVQNGILWFWPNTDPQYKNIYSEKKPHYIPELDDPSYTNTMICRDIPYGYADREGGRPLEISINRLDQNGFTAKQIAGENFFIPPCLYYGYFSPGAGQSKNKTSSAGTKDKRALLIFYCIPVSPGNSRLIFASPRNFAVWIERIFPRWIFHIGQNLILDSDLYLLHVEERKLMDVGSINWHKSCYVPTKADALVVSFRRWLNKYGGTRVDWGTKFSGLLPPTPPREQLFDRYWTHTMNCSSCSLAHKSLNVLEMALQIISISCIGIVAAAKQGMVSVAARYGLVSVAIICFLASKWLSHFIYKTFRYHDYDHAFR</sequence>
<proteinExistence type="predicted"/>
<dbReference type="InterPro" id="IPR013626">
    <property type="entry name" value="PaO"/>
</dbReference>
<dbReference type="GO" id="GO:0051537">
    <property type="term" value="F:2 iron, 2 sulfur cluster binding"/>
    <property type="evidence" value="ECO:0007669"/>
    <property type="project" value="UniProtKB-KW"/>
</dbReference>
<evidence type="ECO:0000256" key="6">
    <source>
        <dbReference type="ARBA" id="ARBA00022714"/>
    </source>
</evidence>
<evidence type="ECO:0000256" key="2">
    <source>
        <dbReference type="ARBA" id="ARBA00004229"/>
    </source>
</evidence>
<dbReference type="SMART" id="SM00108">
    <property type="entry name" value="B_lectin"/>
    <property type="match status" value="1"/>
</dbReference>
<evidence type="ECO:0000256" key="4">
    <source>
        <dbReference type="ARBA" id="ARBA00022640"/>
    </source>
</evidence>
<keyword evidence="13 15" id="KW-0472">Membrane</keyword>
<dbReference type="SUPFAM" id="SSF56112">
    <property type="entry name" value="Protein kinase-like (PK-like)"/>
    <property type="match status" value="1"/>
</dbReference>
<dbReference type="GO" id="GO:0010277">
    <property type="term" value="F:chlorophyllide a oxygenase activity"/>
    <property type="evidence" value="ECO:0007669"/>
    <property type="project" value="InterPro"/>
</dbReference>
<evidence type="ECO:0000259" key="18">
    <source>
        <dbReference type="PROSITE" id="PS51296"/>
    </source>
</evidence>
<keyword evidence="14" id="KW-0325">Glycoprotein</keyword>
<dbReference type="Pfam" id="PF08417">
    <property type="entry name" value="PaO"/>
    <property type="match status" value="1"/>
</dbReference>
<dbReference type="InterPro" id="IPR036426">
    <property type="entry name" value="Bulb-type_lectin_dom_sf"/>
</dbReference>
<dbReference type="Gene3D" id="2.90.10.10">
    <property type="entry name" value="Bulb-type lectin domain"/>
    <property type="match status" value="2"/>
</dbReference>
<evidence type="ECO:0000256" key="14">
    <source>
        <dbReference type="ARBA" id="ARBA00023180"/>
    </source>
</evidence>
<keyword evidence="4" id="KW-0934">Plastid</keyword>
<dbReference type="CDD" id="cd00028">
    <property type="entry name" value="B_lectin"/>
    <property type="match status" value="1"/>
</dbReference>
<name>A0AAW2Y2F5_9LAMI</name>
<keyword evidence="11" id="KW-0408">Iron</keyword>
<dbReference type="Pfam" id="PF00355">
    <property type="entry name" value="Rieske"/>
    <property type="match status" value="1"/>
</dbReference>
<comment type="caution">
    <text evidence="19">The sequence shown here is derived from an EMBL/GenBank/DDBJ whole genome shotgun (WGS) entry which is preliminary data.</text>
</comment>
<evidence type="ECO:0000256" key="15">
    <source>
        <dbReference type="SAM" id="Phobius"/>
    </source>
</evidence>
<dbReference type="SUPFAM" id="SSF51110">
    <property type="entry name" value="alpha-D-mannose-specific plant lectins"/>
    <property type="match status" value="2"/>
</dbReference>
<dbReference type="GO" id="GO:0004672">
    <property type="term" value="F:protein kinase activity"/>
    <property type="evidence" value="ECO:0007669"/>
    <property type="project" value="InterPro"/>
</dbReference>
<evidence type="ECO:0000259" key="17">
    <source>
        <dbReference type="PROSITE" id="PS50927"/>
    </source>
</evidence>
<feature type="transmembrane region" description="Helical" evidence="15">
    <location>
        <begin position="454"/>
        <end position="481"/>
    </location>
</feature>
<keyword evidence="12" id="KW-0411">Iron-sulfur</keyword>
<keyword evidence="3" id="KW-0150">Chloroplast</keyword>